<evidence type="ECO:0000313" key="1">
    <source>
        <dbReference type="EMBL" id="OLQ02059.1"/>
    </source>
</evidence>
<dbReference type="AlphaFoldDB" id="A0A1Q9E3T5"/>
<name>A0A1Q9E3T5_SYMMI</name>
<gene>
    <name evidence="1" type="ORF">AK812_SmicGene15164</name>
</gene>
<comment type="caution">
    <text evidence="1">The sequence shown here is derived from an EMBL/GenBank/DDBJ whole genome shotgun (WGS) entry which is preliminary data.</text>
</comment>
<reference evidence="1 2" key="1">
    <citation type="submission" date="2016-02" db="EMBL/GenBank/DDBJ databases">
        <title>Genome analysis of coral dinoflagellate symbionts highlights evolutionary adaptations to a symbiotic lifestyle.</title>
        <authorList>
            <person name="Aranda M."/>
            <person name="Li Y."/>
            <person name="Liew Y.J."/>
            <person name="Baumgarten S."/>
            <person name="Simakov O."/>
            <person name="Wilson M."/>
            <person name="Piel J."/>
            <person name="Ashoor H."/>
            <person name="Bougouffa S."/>
            <person name="Bajic V.B."/>
            <person name="Ryu T."/>
            <person name="Ravasi T."/>
            <person name="Bayer T."/>
            <person name="Micklem G."/>
            <person name="Kim H."/>
            <person name="Bhak J."/>
            <person name="Lajeunesse T.C."/>
            <person name="Voolstra C.R."/>
        </authorList>
    </citation>
    <scope>NUCLEOTIDE SEQUENCE [LARGE SCALE GENOMIC DNA]</scope>
    <source>
        <strain evidence="1 2">CCMP2467</strain>
    </source>
</reference>
<accession>A0A1Q9E3T5</accession>
<dbReference type="Proteomes" id="UP000186817">
    <property type="component" value="Unassembled WGS sequence"/>
</dbReference>
<evidence type="ECO:0000313" key="2">
    <source>
        <dbReference type="Proteomes" id="UP000186817"/>
    </source>
</evidence>
<protein>
    <submittedName>
        <fullName evidence="1">Uncharacterized protein</fullName>
    </submittedName>
</protein>
<dbReference type="EMBL" id="LSRX01000274">
    <property type="protein sequence ID" value="OLQ02059.1"/>
    <property type="molecule type" value="Genomic_DNA"/>
</dbReference>
<sequence>MHCFALMRTRSLQSAPSFPGGRRLVLPLSQEQRTERGSDRGNISDTKSLHMRICDAGEHLGHWLSGCLRVQVAVCEGLAGALRPGQPIPQMSQQRNPKISEGENGAEYAEEVPAAGGELPEPVTEAFAGGICGPQIRVSLAATELETDDTTTGPKAVKDKTMFYTEDTTLNAWPLREILPRVMVCTKYGTLMNLTDGGLQQGPKPTWAPNQARFGPPKNDKIMAGSQLIDTHRYPDKPELCSGFKGRYMFEVRIMEVMNPLEEANARARMTGPRNQVLNLNKDSPNAPVLQFFEVSFRITCKAFIVHSLDVESNGKRVSPPQPLPDSMKEKVLYPLITFKNARASDGKSAIKVTVNYNFGPSVMVPLPFRCRTMNELLGGDVSKKKEHTAPNADGQYEVVFPVALPDEGGFDFLDQPSDRSLLNWCEKSGALRNYVVMEIRGNLMKEIVKIEERLENVPKWYGFKRAATAFMISQSYP</sequence>
<dbReference type="OrthoDB" id="437827at2759"/>
<keyword evidence="2" id="KW-1185">Reference proteome</keyword>
<proteinExistence type="predicted"/>
<organism evidence="1 2">
    <name type="scientific">Symbiodinium microadriaticum</name>
    <name type="common">Dinoflagellate</name>
    <name type="synonym">Zooxanthella microadriatica</name>
    <dbReference type="NCBI Taxonomy" id="2951"/>
    <lineage>
        <taxon>Eukaryota</taxon>
        <taxon>Sar</taxon>
        <taxon>Alveolata</taxon>
        <taxon>Dinophyceae</taxon>
        <taxon>Suessiales</taxon>
        <taxon>Symbiodiniaceae</taxon>
        <taxon>Symbiodinium</taxon>
    </lineage>
</organism>